<evidence type="ECO:0000256" key="3">
    <source>
        <dbReference type="ARBA" id="ARBA00022692"/>
    </source>
</evidence>
<evidence type="ECO:0000313" key="9">
    <source>
        <dbReference type="Proteomes" id="UP000336646"/>
    </source>
</evidence>
<evidence type="ECO:0000256" key="2">
    <source>
        <dbReference type="ARBA" id="ARBA00022475"/>
    </source>
</evidence>
<dbReference type="RefSeq" id="WP_144690936.1">
    <property type="nucleotide sequence ID" value="NZ_JALXLI010000037.1"/>
</dbReference>
<keyword evidence="5 6" id="KW-0472">Membrane</keyword>
<organism evidence="8 9">
    <name type="scientific">Corynebacterium sanguinis</name>
    <dbReference type="NCBI Taxonomy" id="2594913"/>
    <lineage>
        <taxon>Bacteria</taxon>
        <taxon>Bacillati</taxon>
        <taxon>Actinomycetota</taxon>
        <taxon>Actinomycetes</taxon>
        <taxon>Mycobacteriales</taxon>
        <taxon>Corynebacteriaceae</taxon>
        <taxon>Corynebacterium</taxon>
    </lineage>
</organism>
<comment type="subcellular location">
    <subcellularLocation>
        <location evidence="1">Cell membrane</location>
        <topology evidence="1">Multi-pass membrane protein</topology>
    </subcellularLocation>
</comment>
<dbReference type="Proteomes" id="UP000336646">
    <property type="component" value="Unassembled WGS sequence"/>
</dbReference>
<reference evidence="8 9" key="1">
    <citation type="submission" date="2018-12" db="EMBL/GenBank/DDBJ databases">
        <title>Corynebacterium sanguinis sp. nov., a clinically-associated and environmental corynebacterium.</title>
        <authorList>
            <person name="Gonzales-Siles L."/>
            <person name="Jaen-Luchoro D."/>
            <person name="Cardew S."/>
            <person name="Inganas E."/>
            <person name="Ohlen M."/>
            <person name="Jensie-Markopolous S."/>
            <person name="Pinyeiro-Iglesias B."/>
            <person name="Molin K."/>
            <person name="Skovbjerg S."/>
            <person name="Svensson-Stadler L."/>
            <person name="Funke G."/>
            <person name="Moore E.R.B."/>
        </authorList>
    </citation>
    <scope>NUCLEOTIDE SEQUENCE [LARGE SCALE GENOMIC DNA]</scope>
    <source>
        <strain evidence="8 9">58734</strain>
    </source>
</reference>
<dbReference type="GO" id="GO:0005886">
    <property type="term" value="C:plasma membrane"/>
    <property type="evidence" value="ECO:0007669"/>
    <property type="project" value="UniProtKB-SubCell"/>
</dbReference>
<evidence type="ECO:0000256" key="4">
    <source>
        <dbReference type="ARBA" id="ARBA00022989"/>
    </source>
</evidence>
<sequence length="260" mass="26543">MNVTAALLVSAVIASRPPRPAVRLDGAATRARIHPAALPVAVFAATLAVIMAERFSLVIAVSIAAATLWRVLSARQRARWAGRRQAIVALFLGHVVTNVQAGSTLEAACSRAADHLPEDCPAPLANNVRQLVAAARTGTAPHDVFATAPAPELADVAALWSLAIHRGLPVADLLARARERIDTAQRHRAATEAALAGPKTTAAVLSLLPLAGVAMGSAMGANPLGLLLGGGLGGWLLVGGTALISAGFLTCQHIIARAAA</sequence>
<proteinExistence type="predicted"/>
<accession>A0A6C1TX95</accession>
<dbReference type="OrthoDB" id="4421971at2"/>
<name>A0A6C1TX95_9CORY</name>
<evidence type="ECO:0000256" key="6">
    <source>
        <dbReference type="SAM" id="Phobius"/>
    </source>
</evidence>
<comment type="caution">
    <text evidence="8">The sequence shown here is derived from an EMBL/GenBank/DDBJ whole genome shotgun (WGS) entry which is preliminary data.</text>
</comment>
<dbReference type="PANTHER" id="PTHR35007">
    <property type="entry name" value="INTEGRAL MEMBRANE PROTEIN-RELATED"/>
    <property type="match status" value="1"/>
</dbReference>
<gene>
    <name evidence="8" type="ORF">EKI59_07200</name>
</gene>
<dbReference type="EMBL" id="RXIR01000013">
    <property type="protein sequence ID" value="TVS28432.1"/>
    <property type="molecule type" value="Genomic_DNA"/>
</dbReference>
<evidence type="ECO:0000313" key="8">
    <source>
        <dbReference type="EMBL" id="TVS28432.1"/>
    </source>
</evidence>
<evidence type="ECO:0000256" key="5">
    <source>
        <dbReference type="ARBA" id="ARBA00023136"/>
    </source>
</evidence>
<feature type="domain" description="Type II secretion system protein GspF" evidence="7">
    <location>
        <begin position="91"/>
        <end position="215"/>
    </location>
</feature>
<feature type="transmembrane region" description="Helical" evidence="6">
    <location>
        <begin position="202"/>
        <end position="221"/>
    </location>
</feature>
<protein>
    <recommendedName>
        <fullName evidence="7">Type II secretion system protein GspF domain-containing protein</fullName>
    </recommendedName>
</protein>
<dbReference type="Pfam" id="PF00482">
    <property type="entry name" value="T2SSF"/>
    <property type="match status" value="1"/>
</dbReference>
<evidence type="ECO:0000256" key="1">
    <source>
        <dbReference type="ARBA" id="ARBA00004651"/>
    </source>
</evidence>
<keyword evidence="4 6" id="KW-1133">Transmembrane helix</keyword>
<evidence type="ECO:0000259" key="7">
    <source>
        <dbReference type="Pfam" id="PF00482"/>
    </source>
</evidence>
<feature type="transmembrane region" description="Helical" evidence="6">
    <location>
        <begin position="39"/>
        <end position="69"/>
    </location>
</feature>
<dbReference type="AlphaFoldDB" id="A0A6C1TX95"/>
<keyword evidence="2" id="KW-1003">Cell membrane</keyword>
<keyword evidence="3 6" id="KW-0812">Transmembrane</keyword>
<feature type="transmembrane region" description="Helical" evidence="6">
    <location>
        <begin position="233"/>
        <end position="255"/>
    </location>
</feature>
<dbReference type="PANTHER" id="PTHR35007:SF4">
    <property type="entry name" value="CONSERVED TRANSMEMBRANE PROTEIN-RELATED"/>
    <property type="match status" value="1"/>
</dbReference>
<dbReference type="InterPro" id="IPR018076">
    <property type="entry name" value="T2SS_GspF_dom"/>
</dbReference>